<dbReference type="InterPro" id="IPR029058">
    <property type="entry name" value="AB_hydrolase_fold"/>
</dbReference>
<dbReference type="InterPro" id="IPR050266">
    <property type="entry name" value="AB_hydrolase_sf"/>
</dbReference>
<dbReference type="AlphaFoldDB" id="A0A381UEE1"/>
<organism evidence="3">
    <name type="scientific">marine metagenome</name>
    <dbReference type="NCBI Taxonomy" id="408172"/>
    <lineage>
        <taxon>unclassified sequences</taxon>
        <taxon>metagenomes</taxon>
        <taxon>ecological metagenomes</taxon>
    </lineage>
</organism>
<dbReference type="InterPro" id="IPR000073">
    <property type="entry name" value="AB_hydrolase_1"/>
</dbReference>
<feature type="domain" description="AB hydrolase-1" evidence="2">
    <location>
        <begin position="17"/>
        <end position="119"/>
    </location>
</feature>
<evidence type="ECO:0000259" key="2">
    <source>
        <dbReference type="Pfam" id="PF00561"/>
    </source>
</evidence>
<evidence type="ECO:0000256" key="1">
    <source>
        <dbReference type="ARBA" id="ARBA00022801"/>
    </source>
</evidence>
<dbReference type="SUPFAM" id="SSF53474">
    <property type="entry name" value="alpha/beta-Hydrolases"/>
    <property type="match status" value="1"/>
</dbReference>
<dbReference type="EMBL" id="UINC01006278">
    <property type="protein sequence ID" value="SVA26576.1"/>
    <property type="molecule type" value="Genomic_DNA"/>
</dbReference>
<feature type="non-terminal residue" evidence="3">
    <location>
        <position position="185"/>
    </location>
</feature>
<proteinExistence type="predicted"/>
<dbReference type="Pfam" id="PF00561">
    <property type="entry name" value="Abhydrolase_1"/>
    <property type="match status" value="1"/>
</dbReference>
<gene>
    <name evidence="3" type="ORF">METZ01_LOCUS79430</name>
</gene>
<dbReference type="GO" id="GO:0016787">
    <property type="term" value="F:hydrolase activity"/>
    <property type="evidence" value="ECO:0007669"/>
    <property type="project" value="UniProtKB-KW"/>
</dbReference>
<sequence length="185" mass="19460">VTNSGVRLAADTRGEGPNLVCTTGWANDRSVWDGLATDLAADHRVTTWDLRGHGSSDTPPPDCYGRSDALGDLAAVLDAAGRPAVLIGHSLGGYLSLAYALGRPDDVSGLVLVATGPGFRKDESRREWNDSVRAAVTDLDLPEGAEGLSLHVDSLVIDRLAEITAPTLVVLGERDRRFAASVAVF</sequence>
<dbReference type="PANTHER" id="PTHR43798:SF31">
    <property type="entry name" value="AB HYDROLASE SUPERFAMILY PROTEIN YCLE"/>
    <property type="match status" value="1"/>
</dbReference>
<feature type="non-terminal residue" evidence="3">
    <location>
        <position position="1"/>
    </location>
</feature>
<accession>A0A381UEE1</accession>
<dbReference type="PRINTS" id="PR00111">
    <property type="entry name" value="ABHYDROLASE"/>
</dbReference>
<name>A0A381UEE1_9ZZZZ</name>
<reference evidence="3" key="1">
    <citation type="submission" date="2018-05" db="EMBL/GenBank/DDBJ databases">
        <authorList>
            <person name="Lanie J.A."/>
            <person name="Ng W.-L."/>
            <person name="Kazmierczak K.M."/>
            <person name="Andrzejewski T.M."/>
            <person name="Davidsen T.M."/>
            <person name="Wayne K.J."/>
            <person name="Tettelin H."/>
            <person name="Glass J.I."/>
            <person name="Rusch D."/>
            <person name="Podicherti R."/>
            <person name="Tsui H.-C.T."/>
            <person name="Winkler M.E."/>
        </authorList>
    </citation>
    <scope>NUCLEOTIDE SEQUENCE</scope>
</reference>
<evidence type="ECO:0000313" key="3">
    <source>
        <dbReference type="EMBL" id="SVA26576.1"/>
    </source>
</evidence>
<dbReference type="GO" id="GO:0016020">
    <property type="term" value="C:membrane"/>
    <property type="evidence" value="ECO:0007669"/>
    <property type="project" value="TreeGrafter"/>
</dbReference>
<dbReference type="PANTHER" id="PTHR43798">
    <property type="entry name" value="MONOACYLGLYCEROL LIPASE"/>
    <property type="match status" value="1"/>
</dbReference>
<protein>
    <recommendedName>
        <fullName evidence="2">AB hydrolase-1 domain-containing protein</fullName>
    </recommendedName>
</protein>
<keyword evidence="1" id="KW-0378">Hydrolase</keyword>
<dbReference type="Gene3D" id="3.40.50.1820">
    <property type="entry name" value="alpha/beta hydrolase"/>
    <property type="match status" value="1"/>
</dbReference>